<dbReference type="NCBIfam" id="TIGR02780">
    <property type="entry name" value="TrbJ_Ti"/>
    <property type="match status" value="1"/>
</dbReference>
<feature type="coiled-coil region" evidence="1">
    <location>
        <begin position="43"/>
        <end position="70"/>
    </location>
</feature>
<reference evidence="4" key="1">
    <citation type="submission" date="2015-08" db="EMBL/GenBank/DDBJ databases">
        <authorList>
            <person name="Varghese N."/>
        </authorList>
    </citation>
    <scope>NUCLEOTIDE SEQUENCE [LARGE SCALE GENOMIC DNA]</scope>
    <source>
        <strain evidence="4">DSM 18181</strain>
    </source>
</reference>
<organism evidence="3 4">
    <name type="scientific">Thiomonas bhubaneswarensis</name>
    <dbReference type="NCBI Taxonomy" id="339866"/>
    <lineage>
        <taxon>Bacteria</taxon>
        <taxon>Pseudomonadati</taxon>
        <taxon>Pseudomonadota</taxon>
        <taxon>Betaproteobacteria</taxon>
        <taxon>Burkholderiales</taxon>
        <taxon>Thiomonas</taxon>
    </lineage>
</organism>
<sequence length="232" mass="24379">MRIQKFVALFAAPALIVSAPAHATGVIAGATFPEQIVQEVTLVEQYATQAQQLETQIQQLANQVVNMQTIPVQLWPNISSQLQGLVTLVGNAKGLSYASANTVSAVQAQFGQPSGVLSNYNASLQTWTSNLDGQIAGVLQQFGLNASNFQSTQSALAAIQAQSQSASGRKAVLQAGNQIAGLMVNQMQDLQSDIQVGNQAMLNYVAMQAHTRVDQSNSVTPILAAPTGPGAF</sequence>
<evidence type="ECO:0000313" key="4">
    <source>
        <dbReference type="Proteomes" id="UP000183649"/>
    </source>
</evidence>
<dbReference type="RefSeq" id="WP_055450300.1">
    <property type="nucleotide sequence ID" value="NZ_CYHF01000004.1"/>
</dbReference>
<evidence type="ECO:0000256" key="2">
    <source>
        <dbReference type="SAM" id="SignalP"/>
    </source>
</evidence>
<keyword evidence="2" id="KW-0732">Signal</keyword>
<dbReference type="Proteomes" id="UP000183649">
    <property type="component" value="Unassembled WGS sequence"/>
</dbReference>
<proteinExistence type="predicted"/>
<keyword evidence="4" id="KW-1185">Reference proteome</keyword>
<evidence type="ECO:0000256" key="1">
    <source>
        <dbReference type="SAM" id="Coils"/>
    </source>
</evidence>
<name>A0A0K6HZL6_9BURK</name>
<protein>
    <submittedName>
        <fullName evidence="3">P-type conjugative transfer protein TrbJ</fullName>
    </submittedName>
</protein>
<dbReference type="AlphaFoldDB" id="A0A0K6HZL6"/>
<dbReference type="OrthoDB" id="9151341at2"/>
<dbReference type="InterPro" id="IPR014147">
    <property type="entry name" value="T4SS_TrbJ"/>
</dbReference>
<dbReference type="EMBL" id="CYHF01000004">
    <property type="protein sequence ID" value="CUA96482.1"/>
    <property type="molecule type" value="Genomic_DNA"/>
</dbReference>
<feature type="signal peptide" evidence="2">
    <location>
        <begin position="1"/>
        <end position="23"/>
    </location>
</feature>
<dbReference type="STRING" id="339866.GCA_001418255_01385"/>
<feature type="chain" id="PRO_5005504519" evidence="2">
    <location>
        <begin position="24"/>
        <end position="232"/>
    </location>
</feature>
<evidence type="ECO:0000313" key="3">
    <source>
        <dbReference type="EMBL" id="CUA96482.1"/>
    </source>
</evidence>
<gene>
    <name evidence="3" type="ORF">Ga0061069_104152</name>
</gene>
<keyword evidence="1" id="KW-0175">Coiled coil</keyword>
<accession>A0A0K6HZL6</accession>